<dbReference type="Proteomes" id="UP001634394">
    <property type="component" value="Unassembled WGS sequence"/>
</dbReference>
<name>A0ABD3WLP1_SINWO</name>
<evidence type="ECO:0000313" key="3">
    <source>
        <dbReference type="Proteomes" id="UP001634394"/>
    </source>
</evidence>
<feature type="region of interest" description="Disordered" evidence="1">
    <location>
        <begin position="125"/>
        <end position="145"/>
    </location>
</feature>
<protein>
    <submittedName>
        <fullName evidence="2">Uncharacterized protein</fullName>
    </submittedName>
</protein>
<sequence length="202" mass="23020">MVTRDNLGNACHNTHRNDMMNRCPPYTTHYTSTNILGSSPYIEVQQRLNSFLFCRPGSKQNFLTFANAGFCYYDSTDSIYCSKCRTFLQDWRLCEDPLLQHIKVAPRCPVVISLVGENIVHEFMSDESGETRKTTTPREQAHAGRFDTETPLLSPAAQSVLEHGYSKETVISAIRKVQNGGRRHFTALELLNIIFDEEENHV</sequence>
<dbReference type="AlphaFoldDB" id="A0ABD3WLP1"/>
<dbReference type="SUPFAM" id="SSF57924">
    <property type="entry name" value="Inhibitor of apoptosis (IAP) repeat"/>
    <property type="match status" value="1"/>
</dbReference>
<organism evidence="2 3">
    <name type="scientific">Sinanodonta woodiana</name>
    <name type="common">Chinese pond mussel</name>
    <name type="synonym">Anodonta woodiana</name>
    <dbReference type="NCBI Taxonomy" id="1069815"/>
    <lineage>
        <taxon>Eukaryota</taxon>
        <taxon>Metazoa</taxon>
        <taxon>Spiralia</taxon>
        <taxon>Lophotrochozoa</taxon>
        <taxon>Mollusca</taxon>
        <taxon>Bivalvia</taxon>
        <taxon>Autobranchia</taxon>
        <taxon>Heteroconchia</taxon>
        <taxon>Palaeoheterodonta</taxon>
        <taxon>Unionida</taxon>
        <taxon>Unionoidea</taxon>
        <taxon>Unionidae</taxon>
        <taxon>Unioninae</taxon>
        <taxon>Sinanodonta</taxon>
    </lineage>
</organism>
<dbReference type="EMBL" id="JBJQND010000006">
    <property type="protein sequence ID" value="KAL3874158.1"/>
    <property type="molecule type" value="Genomic_DNA"/>
</dbReference>
<dbReference type="Pfam" id="PF00653">
    <property type="entry name" value="BIR"/>
    <property type="match status" value="1"/>
</dbReference>
<proteinExistence type="predicted"/>
<keyword evidence="3" id="KW-1185">Reference proteome</keyword>
<accession>A0ABD3WLP1</accession>
<dbReference type="InterPro" id="IPR001370">
    <property type="entry name" value="BIR_rpt"/>
</dbReference>
<comment type="caution">
    <text evidence="2">The sequence shown here is derived from an EMBL/GenBank/DDBJ whole genome shotgun (WGS) entry which is preliminary data.</text>
</comment>
<reference evidence="2 3" key="1">
    <citation type="submission" date="2024-11" db="EMBL/GenBank/DDBJ databases">
        <title>Chromosome-level genome assembly of the freshwater bivalve Anodonta woodiana.</title>
        <authorList>
            <person name="Chen X."/>
        </authorList>
    </citation>
    <scope>NUCLEOTIDE SEQUENCE [LARGE SCALE GENOMIC DNA]</scope>
    <source>
        <strain evidence="2">MN2024</strain>
        <tissue evidence="2">Gills</tissue>
    </source>
</reference>
<evidence type="ECO:0000313" key="2">
    <source>
        <dbReference type="EMBL" id="KAL3874158.1"/>
    </source>
</evidence>
<evidence type="ECO:0000256" key="1">
    <source>
        <dbReference type="SAM" id="MobiDB-lite"/>
    </source>
</evidence>
<dbReference type="SMART" id="SM00238">
    <property type="entry name" value="BIR"/>
    <property type="match status" value="1"/>
</dbReference>
<dbReference type="PROSITE" id="PS01282">
    <property type="entry name" value="BIR_REPEAT_1"/>
    <property type="match status" value="1"/>
</dbReference>
<gene>
    <name evidence="2" type="ORF">ACJMK2_037209</name>
</gene>
<dbReference type="PROSITE" id="PS50143">
    <property type="entry name" value="BIR_REPEAT_2"/>
    <property type="match status" value="1"/>
</dbReference>
<dbReference type="Gene3D" id="1.10.1170.10">
    <property type="entry name" value="Inhibitor Of Apoptosis Protein (2mihbC-IAP-1), Chain A"/>
    <property type="match status" value="1"/>
</dbReference>